<dbReference type="InterPro" id="IPR004104">
    <property type="entry name" value="Gfo/Idh/MocA-like_OxRdtase_C"/>
</dbReference>
<dbReference type="Pfam" id="PF02894">
    <property type="entry name" value="GFO_IDH_MocA_C"/>
    <property type="match status" value="1"/>
</dbReference>
<dbReference type="PANTHER" id="PTHR43377">
    <property type="entry name" value="BILIVERDIN REDUCTASE A"/>
    <property type="match status" value="1"/>
</dbReference>
<dbReference type="SUPFAM" id="SSF51735">
    <property type="entry name" value="NAD(P)-binding Rossmann-fold domains"/>
    <property type="match status" value="1"/>
</dbReference>
<dbReference type="SUPFAM" id="SSF55347">
    <property type="entry name" value="Glyceraldehyde-3-phosphate dehydrogenase-like, C-terminal domain"/>
    <property type="match status" value="2"/>
</dbReference>
<protein>
    <recommendedName>
        <fullName evidence="4">Oxidoreductase yteT</fullName>
    </recommendedName>
</protein>
<organism evidence="3">
    <name type="scientific">Magallana gigas</name>
    <name type="common">Pacific oyster</name>
    <name type="synonym">Crassostrea gigas</name>
    <dbReference type="NCBI Taxonomy" id="29159"/>
    <lineage>
        <taxon>Eukaryota</taxon>
        <taxon>Metazoa</taxon>
        <taxon>Spiralia</taxon>
        <taxon>Lophotrochozoa</taxon>
        <taxon>Mollusca</taxon>
        <taxon>Bivalvia</taxon>
        <taxon>Autobranchia</taxon>
        <taxon>Pteriomorphia</taxon>
        <taxon>Ostreida</taxon>
        <taxon>Ostreoidea</taxon>
        <taxon>Ostreidae</taxon>
        <taxon>Magallana</taxon>
    </lineage>
</organism>
<evidence type="ECO:0000313" key="3">
    <source>
        <dbReference type="EMBL" id="EKC32183.1"/>
    </source>
</evidence>
<accession>K1QE04</accession>
<dbReference type="InParanoid" id="K1QE04"/>
<dbReference type="AlphaFoldDB" id="K1QE04"/>
<dbReference type="GO" id="GO:0000166">
    <property type="term" value="F:nucleotide binding"/>
    <property type="evidence" value="ECO:0007669"/>
    <property type="project" value="InterPro"/>
</dbReference>
<proteinExistence type="predicted"/>
<feature type="domain" description="Gfo/Idh/MocA-like oxidoreductase C-terminal" evidence="2">
    <location>
        <begin position="241"/>
        <end position="500"/>
    </location>
</feature>
<dbReference type="EMBL" id="JH816847">
    <property type="protein sequence ID" value="EKC32183.1"/>
    <property type="molecule type" value="Genomic_DNA"/>
</dbReference>
<dbReference type="InterPro" id="IPR036291">
    <property type="entry name" value="NAD(P)-bd_dom_sf"/>
</dbReference>
<evidence type="ECO:0008006" key="4">
    <source>
        <dbReference type="Google" id="ProtNLM"/>
    </source>
</evidence>
<dbReference type="Pfam" id="PF01408">
    <property type="entry name" value="GFO_IDH_MocA"/>
    <property type="match status" value="1"/>
</dbReference>
<evidence type="ECO:0000259" key="2">
    <source>
        <dbReference type="Pfam" id="PF02894"/>
    </source>
</evidence>
<dbReference type="HOGENOM" id="CLU_023194_4_2_1"/>
<sequence>MYLGLRHLNKMSDSEGKLTTAIVIGAGQRGFAYAHYQEVKPEEFRVIAVADPKKYQRERLQTLCNIADDMVFQDWREVAERERFADCVMICTQDQQHKEPAVVFAKKGYHILLEKPMATTEEDCREIVRVCKENNIFLTVCHVLRYTPWVRKIKELIDSGAIGDVVNIQHLEPVGYMYWHFAHSFVRGNWHKESESAFSLLAKCCHDVDLICHWMGPQKCQSVSSFGHLSHFSQSNKVGYWHFAHSYVRGNWHKESESSPSLLAKCCHDVDLVCHWMGEKKCQKVSSFGHLSHFNKDNKPKKAANRCLDCPKEVESKCPYSAVEIYINNGIKSFNKGWPVSVLTSGPPDIENVTEALRTGPYGRCVFDMDNDVMSQQVVNMQFTGGATASLSMIGFTESICAREVNVFGTKGEIRYKDGNGSVLQVDFTTGQRYHHKLESRNRGPLSGHGGADYCLMENFESALYHKDFSKIHTGADETLASHLVVFAAEKARKENRVVTINEDMSFA</sequence>
<dbReference type="InterPro" id="IPR000683">
    <property type="entry name" value="Gfo/Idh/MocA-like_OxRdtase_N"/>
</dbReference>
<name>K1QE04_MAGGI</name>
<dbReference type="Gene3D" id="3.30.360.10">
    <property type="entry name" value="Dihydrodipicolinate Reductase, domain 2"/>
    <property type="match status" value="2"/>
</dbReference>
<dbReference type="InterPro" id="IPR051450">
    <property type="entry name" value="Gfo/Idh/MocA_Oxidoreductases"/>
</dbReference>
<feature type="domain" description="Gfo/Idh/MocA-like oxidoreductase N-terminal" evidence="1">
    <location>
        <begin position="22"/>
        <end position="140"/>
    </location>
</feature>
<reference evidence="3" key="1">
    <citation type="journal article" date="2012" name="Nature">
        <title>The oyster genome reveals stress adaptation and complexity of shell formation.</title>
        <authorList>
            <person name="Zhang G."/>
            <person name="Fang X."/>
            <person name="Guo X."/>
            <person name="Li L."/>
            <person name="Luo R."/>
            <person name="Xu F."/>
            <person name="Yang P."/>
            <person name="Zhang L."/>
            <person name="Wang X."/>
            <person name="Qi H."/>
            <person name="Xiong Z."/>
            <person name="Que H."/>
            <person name="Xie Y."/>
            <person name="Holland P.W."/>
            <person name="Paps J."/>
            <person name="Zhu Y."/>
            <person name="Wu F."/>
            <person name="Chen Y."/>
            <person name="Wang J."/>
            <person name="Peng C."/>
            <person name="Meng J."/>
            <person name="Yang L."/>
            <person name="Liu J."/>
            <person name="Wen B."/>
            <person name="Zhang N."/>
            <person name="Huang Z."/>
            <person name="Zhu Q."/>
            <person name="Feng Y."/>
            <person name="Mount A."/>
            <person name="Hedgecock D."/>
            <person name="Xu Z."/>
            <person name="Liu Y."/>
            <person name="Domazet-Loso T."/>
            <person name="Du Y."/>
            <person name="Sun X."/>
            <person name="Zhang S."/>
            <person name="Liu B."/>
            <person name="Cheng P."/>
            <person name="Jiang X."/>
            <person name="Li J."/>
            <person name="Fan D."/>
            <person name="Wang W."/>
            <person name="Fu W."/>
            <person name="Wang T."/>
            <person name="Wang B."/>
            <person name="Zhang J."/>
            <person name="Peng Z."/>
            <person name="Li Y."/>
            <person name="Li N."/>
            <person name="Wang J."/>
            <person name="Chen M."/>
            <person name="He Y."/>
            <person name="Tan F."/>
            <person name="Song X."/>
            <person name="Zheng Q."/>
            <person name="Huang R."/>
            <person name="Yang H."/>
            <person name="Du X."/>
            <person name="Chen L."/>
            <person name="Yang M."/>
            <person name="Gaffney P.M."/>
            <person name="Wang S."/>
            <person name="Luo L."/>
            <person name="She Z."/>
            <person name="Ming Y."/>
            <person name="Huang W."/>
            <person name="Zhang S."/>
            <person name="Huang B."/>
            <person name="Zhang Y."/>
            <person name="Qu T."/>
            <person name="Ni P."/>
            <person name="Miao G."/>
            <person name="Wang J."/>
            <person name="Wang Q."/>
            <person name="Steinberg C.E."/>
            <person name="Wang H."/>
            <person name="Li N."/>
            <person name="Qian L."/>
            <person name="Zhang G."/>
            <person name="Li Y."/>
            <person name="Yang H."/>
            <person name="Liu X."/>
            <person name="Wang J."/>
            <person name="Yin Y."/>
            <person name="Wang J."/>
        </authorList>
    </citation>
    <scope>NUCLEOTIDE SEQUENCE [LARGE SCALE GENOMIC DNA]</scope>
    <source>
        <strain evidence="3">05x7-T-G4-1.051#20</strain>
    </source>
</reference>
<evidence type="ECO:0000259" key="1">
    <source>
        <dbReference type="Pfam" id="PF01408"/>
    </source>
</evidence>
<gene>
    <name evidence="3" type="ORF">CGI_10014417</name>
</gene>
<dbReference type="PANTHER" id="PTHR43377:SF2">
    <property type="entry name" value="BINDING ROSSMANN FOLD OXIDOREDUCTASE, PUTATIVE (AFU_ORTHOLOGUE AFUA_4G00560)-RELATED"/>
    <property type="match status" value="1"/>
</dbReference>
<dbReference type="Gene3D" id="3.40.50.720">
    <property type="entry name" value="NAD(P)-binding Rossmann-like Domain"/>
    <property type="match status" value="1"/>
</dbReference>